<dbReference type="InterPro" id="IPR036414">
    <property type="entry name" value="YaeB_N_sf"/>
</dbReference>
<dbReference type="InterPro" id="IPR023370">
    <property type="entry name" value="TrmO-like_N"/>
</dbReference>
<evidence type="ECO:0000256" key="2">
    <source>
        <dbReference type="ARBA" id="ARBA00033753"/>
    </source>
</evidence>
<dbReference type="GO" id="GO:0008168">
    <property type="term" value="F:methyltransferase activity"/>
    <property type="evidence" value="ECO:0007669"/>
    <property type="project" value="UniProtKB-KW"/>
</dbReference>
<dbReference type="PANTHER" id="PTHR12818:SF0">
    <property type="entry name" value="TRNA (ADENINE(37)-N6)-METHYLTRANSFERASE"/>
    <property type="match status" value="1"/>
</dbReference>
<dbReference type="GO" id="GO:0032259">
    <property type="term" value="P:methylation"/>
    <property type="evidence" value="ECO:0007669"/>
    <property type="project" value="UniProtKB-KW"/>
</dbReference>
<dbReference type="PANTHER" id="PTHR12818">
    <property type="entry name" value="TRNA (ADENINE(37)-N6)-METHYLTRANSFERASE"/>
    <property type="match status" value="1"/>
</dbReference>
<protein>
    <submittedName>
        <fullName evidence="4">tRNA-Thr(GGU) m(6)t(6)A37 methyltransferase TsaA</fullName>
    </submittedName>
</protein>
<dbReference type="PROSITE" id="PS51668">
    <property type="entry name" value="TSAA_2"/>
    <property type="match status" value="1"/>
</dbReference>
<keyword evidence="4" id="KW-0808">Transferase</keyword>
<evidence type="ECO:0000256" key="1">
    <source>
        <dbReference type="ARBA" id="ARBA00022691"/>
    </source>
</evidence>
<dbReference type="Pfam" id="PF01980">
    <property type="entry name" value="TrmO_N"/>
    <property type="match status" value="1"/>
</dbReference>
<accession>A0A239BS36</accession>
<dbReference type="SUPFAM" id="SSF118196">
    <property type="entry name" value="YaeB-like"/>
    <property type="match status" value="1"/>
</dbReference>
<dbReference type="InterPro" id="IPR040372">
    <property type="entry name" value="YaeB-like"/>
</dbReference>
<sequence length="158" mass="17268">MDVAPIGRVASPRTEPLDDDWDSVTATVTLDPARFGPDALRGLEEFSHVEVVYLFDRVDPGAVQTGARRPRGNPDWPEVGIFAQRGKGRPNRIGVTVCRLLGVDGLTLTVQALDAVDGTPVLDVKPYMAEFGPRGEVRQPAWSHELMAGYWHAPDARP</sequence>
<keyword evidence="1" id="KW-0949">S-adenosyl-L-methionine</keyword>
<dbReference type="AlphaFoldDB" id="A0A239BS36"/>
<dbReference type="RefSeq" id="WP_217897208.1">
    <property type="nucleotide sequence ID" value="NZ_FZOH01000002.1"/>
</dbReference>
<gene>
    <name evidence="4" type="ORF">SAMN04488107_1402</name>
</gene>
<keyword evidence="4" id="KW-0489">Methyltransferase</keyword>
<keyword evidence="5" id="KW-1185">Reference proteome</keyword>
<name>A0A239BS36_9ACTN</name>
<evidence type="ECO:0000259" key="3">
    <source>
        <dbReference type="PROSITE" id="PS51668"/>
    </source>
</evidence>
<dbReference type="CDD" id="cd09281">
    <property type="entry name" value="UPF0066"/>
    <property type="match status" value="1"/>
</dbReference>
<organism evidence="4 5">
    <name type="scientific">Geodermatophilus saharensis</name>
    <dbReference type="NCBI Taxonomy" id="1137994"/>
    <lineage>
        <taxon>Bacteria</taxon>
        <taxon>Bacillati</taxon>
        <taxon>Actinomycetota</taxon>
        <taxon>Actinomycetes</taxon>
        <taxon>Geodermatophilales</taxon>
        <taxon>Geodermatophilaceae</taxon>
        <taxon>Geodermatophilus</taxon>
    </lineage>
</organism>
<evidence type="ECO:0000313" key="5">
    <source>
        <dbReference type="Proteomes" id="UP000198386"/>
    </source>
</evidence>
<dbReference type="Proteomes" id="UP000198386">
    <property type="component" value="Unassembled WGS sequence"/>
</dbReference>
<dbReference type="EMBL" id="FZOH01000002">
    <property type="protein sequence ID" value="SNS10760.1"/>
    <property type="molecule type" value="Genomic_DNA"/>
</dbReference>
<feature type="domain" description="TsaA-like" evidence="3">
    <location>
        <begin position="3"/>
        <end position="136"/>
    </location>
</feature>
<reference evidence="5" key="1">
    <citation type="submission" date="2017-06" db="EMBL/GenBank/DDBJ databases">
        <authorList>
            <person name="Varghese N."/>
            <person name="Submissions S."/>
        </authorList>
    </citation>
    <scope>NUCLEOTIDE SEQUENCE [LARGE SCALE GENOMIC DNA]</scope>
    <source>
        <strain evidence="5">DSM 45423</strain>
    </source>
</reference>
<proteinExistence type="inferred from homology"/>
<dbReference type="InterPro" id="IPR036413">
    <property type="entry name" value="YaeB-like_sf"/>
</dbReference>
<comment type="similarity">
    <text evidence="2">Belongs to the tRNA methyltransferase O family.</text>
</comment>
<evidence type="ECO:0000313" key="4">
    <source>
        <dbReference type="EMBL" id="SNS10760.1"/>
    </source>
</evidence>
<dbReference type="Gene3D" id="2.40.30.70">
    <property type="entry name" value="YaeB-like"/>
    <property type="match status" value="1"/>
</dbReference>